<dbReference type="AlphaFoldDB" id="A0A1H3QPM4"/>
<evidence type="ECO:0000313" key="3">
    <source>
        <dbReference type="EMBL" id="SDZ15542.1"/>
    </source>
</evidence>
<dbReference type="RefSeq" id="WP_091558435.1">
    <property type="nucleotide sequence ID" value="NZ_FNPH01000006.1"/>
</dbReference>
<dbReference type="EMBL" id="FNPH01000006">
    <property type="protein sequence ID" value="SDZ15542.1"/>
    <property type="molecule type" value="Genomic_DNA"/>
</dbReference>
<dbReference type="Proteomes" id="UP000242415">
    <property type="component" value="Unassembled WGS sequence"/>
</dbReference>
<dbReference type="PROSITE" id="PS51257">
    <property type="entry name" value="PROKAR_LIPOPROTEIN"/>
    <property type="match status" value="1"/>
</dbReference>
<reference evidence="4" key="1">
    <citation type="submission" date="2016-10" db="EMBL/GenBank/DDBJ databases">
        <authorList>
            <person name="Varghese N."/>
            <person name="Submissions S."/>
        </authorList>
    </citation>
    <scope>NUCLEOTIDE SEQUENCE [LARGE SCALE GENOMIC DNA]</scope>
    <source>
        <strain evidence="4">DSM 45245</strain>
    </source>
</reference>
<dbReference type="InterPro" id="IPR012347">
    <property type="entry name" value="Ferritin-like"/>
</dbReference>
<dbReference type="Pfam" id="PF03713">
    <property type="entry name" value="DUF305"/>
    <property type="match status" value="1"/>
</dbReference>
<name>A0A1H3QPM4_9ACTN</name>
<accession>A0A1H3QPM4</accession>
<feature type="domain" description="DUF305" evidence="2">
    <location>
        <begin position="55"/>
        <end position="192"/>
    </location>
</feature>
<proteinExistence type="predicted"/>
<dbReference type="STRING" id="405436.SAMN05444365_10661"/>
<protein>
    <submittedName>
        <fullName evidence="3">Uncharacterized conserved protein, DUF305 family</fullName>
    </submittedName>
</protein>
<feature type="chain" id="PRO_5017383449" evidence="1">
    <location>
        <begin position="34"/>
        <end position="203"/>
    </location>
</feature>
<keyword evidence="1" id="KW-0732">Signal</keyword>
<gene>
    <name evidence="3" type="ORF">SAMN05444365_10661</name>
</gene>
<dbReference type="InterPro" id="IPR005183">
    <property type="entry name" value="DUF305_CopM-like"/>
</dbReference>
<keyword evidence="4" id="KW-1185">Reference proteome</keyword>
<sequence length="203" mass="21264">MTVNVPRRSGTGPAGVAALLAGLLFVAVPAAGACASAPSAPPAPTPAGAGFGRTDAAWIQLMIPMNEQVLEALALVPRQSSDARLRALAGRIAENRRAELEELRRLRGRAGLPTANEHEGHDLPGMVVAADLVALRSLRAARFDRAIAETLREHVEQGARLADAERTGGTDPETRRIAARVQQARATEIAWLTSPAGTPPSRG</sequence>
<evidence type="ECO:0000313" key="4">
    <source>
        <dbReference type="Proteomes" id="UP000242415"/>
    </source>
</evidence>
<feature type="signal peptide" evidence="1">
    <location>
        <begin position="1"/>
        <end position="33"/>
    </location>
</feature>
<organism evidence="3 4">
    <name type="scientific">Micromonospora pattaloongensis</name>
    <dbReference type="NCBI Taxonomy" id="405436"/>
    <lineage>
        <taxon>Bacteria</taxon>
        <taxon>Bacillati</taxon>
        <taxon>Actinomycetota</taxon>
        <taxon>Actinomycetes</taxon>
        <taxon>Micromonosporales</taxon>
        <taxon>Micromonosporaceae</taxon>
        <taxon>Micromonospora</taxon>
    </lineage>
</organism>
<evidence type="ECO:0000259" key="2">
    <source>
        <dbReference type="Pfam" id="PF03713"/>
    </source>
</evidence>
<evidence type="ECO:0000256" key="1">
    <source>
        <dbReference type="SAM" id="SignalP"/>
    </source>
</evidence>
<dbReference type="Gene3D" id="1.20.1260.10">
    <property type="match status" value="1"/>
</dbReference>